<dbReference type="Proteomes" id="UP000289738">
    <property type="component" value="Chromosome A07"/>
</dbReference>
<evidence type="ECO:0008006" key="3">
    <source>
        <dbReference type="Google" id="ProtNLM"/>
    </source>
</evidence>
<keyword evidence="2" id="KW-1185">Reference proteome</keyword>
<dbReference type="AlphaFoldDB" id="A0A445C4Y9"/>
<evidence type="ECO:0000313" key="2">
    <source>
        <dbReference type="Proteomes" id="UP000289738"/>
    </source>
</evidence>
<protein>
    <recommendedName>
        <fullName evidence="3">Zinc finger PMZ-type domain-containing protein</fullName>
    </recommendedName>
</protein>
<proteinExistence type="predicted"/>
<comment type="caution">
    <text evidence="1">The sequence shown here is derived from an EMBL/GenBank/DDBJ whole genome shotgun (WGS) entry which is preliminary data.</text>
</comment>
<dbReference type="EMBL" id="SDMP01000007">
    <property type="protein sequence ID" value="RYR46015.1"/>
    <property type="molecule type" value="Genomic_DNA"/>
</dbReference>
<sequence>MASRTKQITLNETQGTFREQYKRIYDYDAREKPIIIMLEEIKVKLMTRWAQNREVVQNYLGTILPRIRLRLEIRSKSAGEWWSCWSTAKKYEMSSIPCAHAISYINFKGLDMKAFVADCYKKEAYLKYYESVYTY</sequence>
<evidence type="ECO:0000313" key="1">
    <source>
        <dbReference type="EMBL" id="RYR46015.1"/>
    </source>
</evidence>
<accession>A0A445C4Y9</accession>
<organism evidence="1 2">
    <name type="scientific">Arachis hypogaea</name>
    <name type="common">Peanut</name>
    <dbReference type="NCBI Taxonomy" id="3818"/>
    <lineage>
        <taxon>Eukaryota</taxon>
        <taxon>Viridiplantae</taxon>
        <taxon>Streptophyta</taxon>
        <taxon>Embryophyta</taxon>
        <taxon>Tracheophyta</taxon>
        <taxon>Spermatophyta</taxon>
        <taxon>Magnoliopsida</taxon>
        <taxon>eudicotyledons</taxon>
        <taxon>Gunneridae</taxon>
        <taxon>Pentapetalae</taxon>
        <taxon>rosids</taxon>
        <taxon>fabids</taxon>
        <taxon>Fabales</taxon>
        <taxon>Fabaceae</taxon>
        <taxon>Papilionoideae</taxon>
        <taxon>50 kb inversion clade</taxon>
        <taxon>dalbergioids sensu lato</taxon>
        <taxon>Dalbergieae</taxon>
        <taxon>Pterocarpus clade</taxon>
        <taxon>Arachis</taxon>
    </lineage>
</organism>
<reference evidence="1 2" key="1">
    <citation type="submission" date="2019-01" db="EMBL/GenBank/DDBJ databases">
        <title>Sequencing of cultivated peanut Arachis hypogaea provides insights into genome evolution and oil improvement.</title>
        <authorList>
            <person name="Chen X."/>
        </authorList>
    </citation>
    <scope>NUCLEOTIDE SEQUENCE [LARGE SCALE GENOMIC DNA]</scope>
    <source>
        <strain evidence="2">cv. Fuhuasheng</strain>
        <tissue evidence="1">Leaves</tissue>
    </source>
</reference>
<name>A0A445C4Y9_ARAHY</name>
<gene>
    <name evidence="1" type="ORF">Ahy_A07g031786</name>
</gene>